<gene>
    <name evidence="2" type="ORF">HWN40_02130</name>
</gene>
<evidence type="ECO:0000313" key="2">
    <source>
        <dbReference type="EMBL" id="QLC49149.1"/>
    </source>
</evidence>
<dbReference type="GeneID" id="55820435"/>
<feature type="transmembrane region" description="Helical" evidence="1">
    <location>
        <begin position="49"/>
        <end position="71"/>
    </location>
</feature>
<name>A0A7D5IAQ7_9EURY</name>
<feature type="transmembrane region" description="Helical" evidence="1">
    <location>
        <begin position="12"/>
        <end position="37"/>
    </location>
</feature>
<evidence type="ECO:0000256" key="1">
    <source>
        <dbReference type="SAM" id="Phobius"/>
    </source>
</evidence>
<protein>
    <submittedName>
        <fullName evidence="2">Uncharacterized protein</fullName>
    </submittedName>
</protein>
<evidence type="ECO:0000313" key="3">
    <source>
        <dbReference type="Proteomes" id="UP000509594"/>
    </source>
</evidence>
<proteinExistence type="predicted"/>
<keyword evidence="1" id="KW-0472">Membrane</keyword>
<dbReference type="OrthoDB" id="147347at2157"/>
<dbReference type="KEGG" id="mzi:HWN40_02130"/>
<accession>A0A7D5IAQ7</accession>
<sequence length="77" mass="8360">MNEQSASRRGKYALIASLASSLLLVIIFAVLSVFVNSSRTVPLYSQVDIIAGTIFVFVLSMIVSASIWPGIIEKRIS</sequence>
<keyword evidence="3" id="KW-1185">Reference proteome</keyword>
<dbReference type="Proteomes" id="UP000509594">
    <property type="component" value="Chromosome"/>
</dbReference>
<reference evidence="2 3" key="1">
    <citation type="submission" date="2020-06" db="EMBL/GenBank/DDBJ databases">
        <title>Methanolobus halotolerans sp. nov., isolated from a saline lake Tus in Siberia.</title>
        <authorList>
            <person name="Shen Y."/>
            <person name="Chen S.-C."/>
            <person name="Lai M.-C."/>
            <person name="Huang H.-H."/>
            <person name="Chiu H.-H."/>
            <person name="Tang S.-L."/>
            <person name="Rogozin D.Y."/>
            <person name="Degermendzhy A.G."/>
        </authorList>
    </citation>
    <scope>NUCLEOTIDE SEQUENCE [LARGE SCALE GENOMIC DNA]</scope>
    <source>
        <strain evidence="2 3">DSM 21339</strain>
    </source>
</reference>
<dbReference type="AlphaFoldDB" id="A0A7D5IAQ7"/>
<dbReference type="RefSeq" id="WP_176964212.1">
    <property type="nucleotide sequence ID" value="NZ_CP058215.1"/>
</dbReference>
<keyword evidence="1" id="KW-1133">Transmembrane helix</keyword>
<organism evidence="2 3">
    <name type="scientific">Methanolobus zinderi</name>
    <dbReference type="NCBI Taxonomy" id="536044"/>
    <lineage>
        <taxon>Archaea</taxon>
        <taxon>Methanobacteriati</taxon>
        <taxon>Methanobacteriota</taxon>
        <taxon>Stenosarchaea group</taxon>
        <taxon>Methanomicrobia</taxon>
        <taxon>Methanosarcinales</taxon>
        <taxon>Methanosarcinaceae</taxon>
        <taxon>Methanolobus</taxon>
    </lineage>
</organism>
<dbReference type="EMBL" id="CP058215">
    <property type="protein sequence ID" value="QLC49149.1"/>
    <property type="molecule type" value="Genomic_DNA"/>
</dbReference>
<keyword evidence="1" id="KW-0812">Transmembrane</keyword>